<dbReference type="InterPro" id="IPR002477">
    <property type="entry name" value="Peptidoglycan-bd-like"/>
</dbReference>
<dbReference type="EMBL" id="FPAU01000004">
    <property type="protein sequence ID" value="SFU08679.1"/>
    <property type="molecule type" value="Genomic_DNA"/>
</dbReference>
<dbReference type="AlphaFoldDB" id="A0A1I7DAH8"/>
<dbReference type="GO" id="GO:0031640">
    <property type="term" value="P:killing of cells of another organism"/>
    <property type="evidence" value="ECO:0007669"/>
    <property type="project" value="UniProtKB-KW"/>
</dbReference>
<dbReference type="InterPro" id="IPR002196">
    <property type="entry name" value="Glyco_hydro_24"/>
</dbReference>
<dbReference type="RefSeq" id="WP_090123802.1">
    <property type="nucleotide sequence ID" value="NZ_CP045300.1"/>
</dbReference>
<dbReference type="Pfam" id="PF01471">
    <property type="entry name" value="PG_binding_1"/>
    <property type="match status" value="1"/>
</dbReference>
<dbReference type="Gene3D" id="1.10.101.10">
    <property type="entry name" value="PGBD-like superfamily/PGBD"/>
    <property type="match status" value="1"/>
</dbReference>
<accession>A0A1I7DAH8</accession>
<reference evidence="6" key="1">
    <citation type="submission" date="2016-10" db="EMBL/GenBank/DDBJ databases">
        <authorList>
            <person name="Varghese N."/>
            <person name="Submissions S."/>
        </authorList>
    </citation>
    <scope>NUCLEOTIDE SEQUENCE [LARGE SCALE GENOMIC DNA]</scope>
    <source>
        <strain evidence="6">Ah-143</strain>
    </source>
</reference>
<keyword evidence="2 3" id="KW-0081">Bacteriolytic enzyme</keyword>
<organism evidence="5 6">
    <name type="scientific">Kosakonia arachidis</name>
    <dbReference type="NCBI Taxonomy" id="551989"/>
    <lineage>
        <taxon>Bacteria</taxon>
        <taxon>Pseudomonadati</taxon>
        <taxon>Pseudomonadota</taxon>
        <taxon>Gammaproteobacteria</taxon>
        <taxon>Enterobacterales</taxon>
        <taxon>Enterobacteriaceae</taxon>
        <taxon>Kosakonia</taxon>
    </lineage>
</organism>
<dbReference type="InterPro" id="IPR036366">
    <property type="entry name" value="PGBDSf"/>
</dbReference>
<dbReference type="InterPro" id="IPR036365">
    <property type="entry name" value="PGBD-like_sf"/>
</dbReference>
<sequence>MSVLRTGSKGSQVKELQTLLKEKGYSISADGIYGPRTENTVRLFQQKNGLYVDGIAGRRTLQTLGKTVTERAPAPPIGGSVERQPCAGMSLSQSGFETLFGLESQVNVSCHLHWPRGASGVTLGPGYDMKERTPDEIKAKLLSLGLSEDVAEKASAASGKSGTAADKFASDNKYLITLTPEQEKTLLRLTIPGYVNSIRRRITVPLRQYEFDALVCFSYNNGGFLNKVCNFINSGQVSDAMTLISQIIRSGNTYPAGLVARRKTEVNLFLNGQY</sequence>
<proteinExistence type="inferred from homology"/>
<dbReference type="SUPFAM" id="SSF47090">
    <property type="entry name" value="PGBD-like"/>
    <property type="match status" value="1"/>
</dbReference>
<evidence type="ECO:0000256" key="1">
    <source>
        <dbReference type="ARBA" id="ARBA00022529"/>
    </source>
</evidence>
<dbReference type="GO" id="GO:0016998">
    <property type="term" value="P:cell wall macromolecule catabolic process"/>
    <property type="evidence" value="ECO:0007669"/>
    <property type="project" value="InterPro"/>
</dbReference>
<evidence type="ECO:0000313" key="6">
    <source>
        <dbReference type="Proteomes" id="UP000199187"/>
    </source>
</evidence>
<keyword evidence="3" id="KW-0378">Hydrolase</keyword>
<dbReference type="GO" id="GO:0003796">
    <property type="term" value="F:lysozyme activity"/>
    <property type="evidence" value="ECO:0007669"/>
    <property type="project" value="UniProtKB-EC"/>
</dbReference>
<keyword evidence="3" id="KW-0326">Glycosidase</keyword>
<dbReference type="GO" id="GO:0042742">
    <property type="term" value="P:defense response to bacterium"/>
    <property type="evidence" value="ECO:0007669"/>
    <property type="project" value="UniProtKB-KW"/>
</dbReference>
<evidence type="ECO:0000256" key="3">
    <source>
        <dbReference type="RuleBase" id="RU003788"/>
    </source>
</evidence>
<evidence type="ECO:0000259" key="4">
    <source>
        <dbReference type="Pfam" id="PF01471"/>
    </source>
</evidence>
<dbReference type="SUPFAM" id="SSF53955">
    <property type="entry name" value="Lysozyme-like"/>
    <property type="match status" value="1"/>
</dbReference>
<dbReference type="OrthoDB" id="932638at2"/>
<keyword evidence="1 3" id="KW-0929">Antimicrobial</keyword>
<comment type="catalytic activity">
    <reaction evidence="3">
        <text>Hydrolysis of (1-&gt;4)-beta-linkages between N-acetylmuramic acid and N-acetyl-D-glucosamine residues in a peptidoglycan and between N-acetyl-D-glucosamine residues in chitodextrins.</text>
        <dbReference type="EC" id="3.2.1.17"/>
    </reaction>
</comment>
<dbReference type="Proteomes" id="UP000199187">
    <property type="component" value="Unassembled WGS sequence"/>
</dbReference>
<comment type="similarity">
    <text evidence="3">Belongs to the glycosyl hydrolase 24 family.</text>
</comment>
<name>A0A1I7DAH8_9ENTR</name>
<dbReference type="GO" id="GO:0009253">
    <property type="term" value="P:peptidoglycan catabolic process"/>
    <property type="evidence" value="ECO:0007669"/>
    <property type="project" value="InterPro"/>
</dbReference>
<evidence type="ECO:0000313" key="5">
    <source>
        <dbReference type="EMBL" id="SFU08679.1"/>
    </source>
</evidence>
<feature type="domain" description="Peptidoglycan binding-like" evidence="4">
    <location>
        <begin position="10"/>
        <end position="64"/>
    </location>
</feature>
<dbReference type="Gene3D" id="1.10.530.40">
    <property type="match status" value="1"/>
</dbReference>
<dbReference type="Pfam" id="PF00959">
    <property type="entry name" value="Phage_lysozyme"/>
    <property type="match status" value="1"/>
</dbReference>
<evidence type="ECO:0000256" key="2">
    <source>
        <dbReference type="ARBA" id="ARBA00022638"/>
    </source>
</evidence>
<keyword evidence="6" id="KW-1185">Reference proteome</keyword>
<dbReference type="InterPro" id="IPR023346">
    <property type="entry name" value="Lysozyme-like_dom_sf"/>
</dbReference>
<protein>
    <recommendedName>
        <fullName evidence="3">Lysozyme</fullName>
        <ecNumber evidence="3">3.2.1.17</ecNumber>
    </recommendedName>
</protein>
<gene>
    <name evidence="5" type="ORF">SAMN05192562_104611</name>
</gene>
<dbReference type="InterPro" id="IPR023347">
    <property type="entry name" value="Lysozyme_dom_sf"/>
</dbReference>
<dbReference type="EC" id="3.2.1.17" evidence="3"/>